<evidence type="ECO:0000313" key="3">
    <source>
        <dbReference type="Proteomes" id="UP000265566"/>
    </source>
</evidence>
<organism evidence="2 3">
    <name type="scientific">Medicago truncatula</name>
    <name type="common">Barrel medic</name>
    <name type="synonym">Medicago tribuloides</name>
    <dbReference type="NCBI Taxonomy" id="3880"/>
    <lineage>
        <taxon>Eukaryota</taxon>
        <taxon>Viridiplantae</taxon>
        <taxon>Streptophyta</taxon>
        <taxon>Embryophyta</taxon>
        <taxon>Tracheophyta</taxon>
        <taxon>Spermatophyta</taxon>
        <taxon>Magnoliopsida</taxon>
        <taxon>eudicotyledons</taxon>
        <taxon>Gunneridae</taxon>
        <taxon>Pentapetalae</taxon>
        <taxon>rosids</taxon>
        <taxon>fabids</taxon>
        <taxon>Fabales</taxon>
        <taxon>Fabaceae</taxon>
        <taxon>Papilionoideae</taxon>
        <taxon>50 kb inversion clade</taxon>
        <taxon>NPAAA clade</taxon>
        <taxon>Hologalegina</taxon>
        <taxon>IRL clade</taxon>
        <taxon>Trifolieae</taxon>
        <taxon>Medicago</taxon>
    </lineage>
</organism>
<sequence length="59" mass="6330">MRALALTTIGRCNLSCAGTCSGLWGTYCECCHTPLGAFGFLLPALVFLLAIRSARTYRS</sequence>
<dbReference type="EMBL" id="PSQE01000005">
    <property type="protein sequence ID" value="RHN54753.1"/>
    <property type="molecule type" value="Genomic_DNA"/>
</dbReference>
<keyword evidence="1" id="KW-1133">Transmembrane helix</keyword>
<protein>
    <recommendedName>
        <fullName evidence="4">Transmembrane protein</fullName>
    </recommendedName>
</protein>
<dbReference type="Gramene" id="rna29835">
    <property type="protein sequence ID" value="RHN54753.1"/>
    <property type="gene ID" value="gene29835"/>
</dbReference>
<name>A0A396HQK9_MEDTR</name>
<dbReference type="AlphaFoldDB" id="A0A396HQK9"/>
<feature type="transmembrane region" description="Helical" evidence="1">
    <location>
        <begin position="33"/>
        <end position="51"/>
    </location>
</feature>
<proteinExistence type="predicted"/>
<reference evidence="3" key="1">
    <citation type="journal article" date="2018" name="Nat. Plants">
        <title>Whole-genome landscape of Medicago truncatula symbiotic genes.</title>
        <authorList>
            <person name="Pecrix Y."/>
            <person name="Staton S.E."/>
            <person name="Sallet E."/>
            <person name="Lelandais-Briere C."/>
            <person name="Moreau S."/>
            <person name="Carrere S."/>
            <person name="Blein T."/>
            <person name="Jardinaud M.F."/>
            <person name="Latrasse D."/>
            <person name="Zouine M."/>
            <person name="Zahm M."/>
            <person name="Kreplak J."/>
            <person name="Mayjonade B."/>
            <person name="Satge C."/>
            <person name="Perez M."/>
            <person name="Cauet S."/>
            <person name="Marande W."/>
            <person name="Chantry-Darmon C."/>
            <person name="Lopez-Roques C."/>
            <person name="Bouchez O."/>
            <person name="Berard A."/>
            <person name="Debelle F."/>
            <person name="Munos S."/>
            <person name="Bendahmane A."/>
            <person name="Berges H."/>
            <person name="Niebel A."/>
            <person name="Buitink J."/>
            <person name="Frugier F."/>
            <person name="Benhamed M."/>
            <person name="Crespi M."/>
            <person name="Gouzy J."/>
            <person name="Gamas P."/>
        </authorList>
    </citation>
    <scope>NUCLEOTIDE SEQUENCE [LARGE SCALE GENOMIC DNA]</scope>
    <source>
        <strain evidence="3">cv. Jemalong A17</strain>
    </source>
</reference>
<keyword evidence="1" id="KW-0812">Transmembrane</keyword>
<evidence type="ECO:0008006" key="4">
    <source>
        <dbReference type="Google" id="ProtNLM"/>
    </source>
</evidence>
<dbReference type="Proteomes" id="UP000265566">
    <property type="component" value="Chromosome 5"/>
</dbReference>
<evidence type="ECO:0000256" key="1">
    <source>
        <dbReference type="SAM" id="Phobius"/>
    </source>
</evidence>
<keyword evidence="1" id="KW-0472">Membrane</keyword>
<accession>A0A396HQK9</accession>
<comment type="caution">
    <text evidence="2">The sequence shown here is derived from an EMBL/GenBank/DDBJ whole genome shotgun (WGS) entry which is preliminary data.</text>
</comment>
<evidence type="ECO:0000313" key="2">
    <source>
        <dbReference type="EMBL" id="RHN54753.1"/>
    </source>
</evidence>
<gene>
    <name evidence="2" type="ORF">MtrunA17_Chr5g0410281</name>
</gene>